<sequence>MITGPERDTPGSLRARKKQESHRALRLAALELVAERGLSEVRVEDIAHRAGVSPRTFFNYFASKEQALVDPTPDHGEGMRDRIRQAPAGTEVRDILLAALIDHAVEISADRTTWRLVKQVTSRHPELLPLAMGSSRETSRTLVEAVAERLGSDPDEDPYPTVLVEASVAAMRAAAAHFLRCHSGPTGAPTLSEDDEVALRTALEDAATLLRDGLPTPVSSPPHPSRATQRGL</sequence>
<feature type="DNA-binding region" description="H-T-H motif" evidence="4">
    <location>
        <begin position="42"/>
        <end position="61"/>
    </location>
</feature>
<dbReference type="Pfam" id="PF00440">
    <property type="entry name" value="TetR_N"/>
    <property type="match status" value="1"/>
</dbReference>
<dbReference type="PROSITE" id="PS50977">
    <property type="entry name" value="HTH_TETR_2"/>
    <property type="match status" value="1"/>
</dbReference>
<dbReference type="AlphaFoldDB" id="A0A5Q2FEF5"/>
<dbReference type="GO" id="GO:0003700">
    <property type="term" value="F:DNA-binding transcription factor activity"/>
    <property type="evidence" value="ECO:0007669"/>
    <property type="project" value="TreeGrafter"/>
</dbReference>
<keyword evidence="2 4" id="KW-0238">DNA-binding</keyword>
<dbReference type="InterPro" id="IPR009057">
    <property type="entry name" value="Homeodomain-like_sf"/>
</dbReference>
<dbReference type="InterPro" id="IPR050109">
    <property type="entry name" value="HTH-type_TetR-like_transc_reg"/>
</dbReference>
<dbReference type="PANTHER" id="PTHR30055">
    <property type="entry name" value="HTH-TYPE TRANSCRIPTIONAL REGULATOR RUTR"/>
    <property type="match status" value="1"/>
</dbReference>
<feature type="region of interest" description="Disordered" evidence="5">
    <location>
        <begin position="1"/>
        <end position="20"/>
    </location>
</feature>
<dbReference type="EMBL" id="CP045725">
    <property type="protein sequence ID" value="QGF23864.1"/>
    <property type="molecule type" value="Genomic_DNA"/>
</dbReference>
<dbReference type="PRINTS" id="PR00455">
    <property type="entry name" value="HTHTETR"/>
</dbReference>
<dbReference type="PANTHER" id="PTHR30055:SF238">
    <property type="entry name" value="MYCOFACTOCIN BIOSYNTHESIS TRANSCRIPTIONAL REGULATOR MFTR-RELATED"/>
    <property type="match status" value="1"/>
</dbReference>
<organism evidence="7 8">
    <name type="scientific">Raineyella fluvialis</name>
    <dbReference type="NCBI Taxonomy" id="2662261"/>
    <lineage>
        <taxon>Bacteria</taxon>
        <taxon>Bacillati</taxon>
        <taxon>Actinomycetota</taxon>
        <taxon>Actinomycetes</taxon>
        <taxon>Propionibacteriales</taxon>
        <taxon>Propionibacteriaceae</taxon>
        <taxon>Raineyella</taxon>
    </lineage>
</organism>
<evidence type="ECO:0000256" key="4">
    <source>
        <dbReference type="PROSITE-ProRule" id="PRU00335"/>
    </source>
</evidence>
<dbReference type="SUPFAM" id="SSF46689">
    <property type="entry name" value="Homeodomain-like"/>
    <property type="match status" value="1"/>
</dbReference>
<keyword evidence="1" id="KW-0805">Transcription regulation</keyword>
<dbReference type="Pfam" id="PF17754">
    <property type="entry name" value="TetR_C_14"/>
    <property type="match status" value="1"/>
</dbReference>
<evidence type="ECO:0000313" key="8">
    <source>
        <dbReference type="Proteomes" id="UP000386847"/>
    </source>
</evidence>
<evidence type="ECO:0000313" key="7">
    <source>
        <dbReference type="EMBL" id="QGF23864.1"/>
    </source>
</evidence>
<evidence type="ECO:0000256" key="3">
    <source>
        <dbReference type="ARBA" id="ARBA00023163"/>
    </source>
</evidence>
<keyword evidence="8" id="KW-1185">Reference proteome</keyword>
<dbReference type="KEGG" id="rain:Rai3103_09455"/>
<feature type="domain" description="HTH tetR-type" evidence="6">
    <location>
        <begin position="19"/>
        <end position="79"/>
    </location>
</feature>
<gene>
    <name evidence="7" type="ORF">Rai3103_09455</name>
</gene>
<keyword evidence="3" id="KW-0804">Transcription</keyword>
<dbReference type="Gene3D" id="1.10.357.10">
    <property type="entry name" value="Tetracycline Repressor, domain 2"/>
    <property type="match status" value="1"/>
</dbReference>
<protein>
    <submittedName>
        <fullName evidence="7">TetR family transcriptional regulator</fullName>
    </submittedName>
</protein>
<dbReference type="GO" id="GO:0000976">
    <property type="term" value="F:transcription cis-regulatory region binding"/>
    <property type="evidence" value="ECO:0007669"/>
    <property type="project" value="TreeGrafter"/>
</dbReference>
<evidence type="ECO:0000256" key="5">
    <source>
        <dbReference type="SAM" id="MobiDB-lite"/>
    </source>
</evidence>
<evidence type="ECO:0000259" key="6">
    <source>
        <dbReference type="PROSITE" id="PS50977"/>
    </source>
</evidence>
<accession>A0A5Q2FEF5</accession>
<dbReference type="InterPro" id="IPR041347">
    <property type="entry name" value="MftR_C"/>
</dbReference>
<name>A0A5Q2FEF5_9ACTN</name>
<feature type="region of interest" description="Disordered" evidence="5">
    <location>
        <begin position="211"/>
        <end position="232"/>
    </location>
</feature>
<dbReference type="RefSeq" id="WP_153572394.1">
    <property type="nucleotide sequence ID" value="NZ_CP045725.1"/>
</dbReference>
<dbReference type="Gene3D" id="1.10.10.60">
    <property type="entry name" value="Homeodomain-like"/>
    <property type="match status" value="1"/>
</dbReference>
<dbReference type="InterPro" id="IPR001647">
    <property type="entry name" value="HTH_TetR"/>
</dbReference>
<evidence type="ECO:0000256" key="1">
    <source>
        <dbReference type="ARBA" id="ARBA00023015"/>
    </source>
</evidence>
<dbReference type="Proteomes" id="UP000386847">
    <property type="component" value="Chromosome"/>
</dbReference>
<reference evidence="7 8" key="1">
    <citation type="submission" date="2019-10" db="EMBL/GenBank/DDBJ databases">
        <title>Genomic analysis of Raineyella sp. CBA3103.</title>
        <authorList>
            <person name="Roh S.W."/>
        </authorList>
    </citation>
    <scope>NUCLEOTIDE SEQUENCE [LARGE SCALE GENOMIC DNA]</scope>
    <source>
        <strain evidence="7 8">CBA3103</strain>
    </source>
</reference>
<evidence type="ECO:0000256" key="2">
    <source>
        <dbReference type="ARBA" id="ARBA00023125"/>
    </source>
</evidence>
<proteinExistence type="predicted"/>